<reference evidence="7 8" key="1">
    <citation type="submission" date="2024-08" db="EMBL/GenBank/DDBJ databases">
        <title>Tateyamaria sp. nov., isolated from marine algae.</title>
        <authorList>
            <person name="Choi B.J."/>
            <person name="Kim J.M."/>
            <person name="Lee J.K."/>
            <person name="Choi D.G."/>
            <person name="Bayburt H."/>
            <person name="Baek J.H."/>
            <person name="Han D.M."/>
            <person name="Jeon C.O."/>
        </authorList>
    </citation>
    <scope>NUCLEOTIDE SEQUENCE [LARGE SCALE GENOMIC DNA]</scope>
    <source>
        <strain evidence="7 8">KMU-156</strain>
    </source>
</reference>
<feature type="transmembrane region" description="Helical" evidence="6">
    <location>
        <begin position="314"/>
        <end position="337"/>
    </location>
</feature>
<feature type="transmembrane region" description="Helical" evidence="6">
    <location>
        <begin position="140"/>
        <end position="159"/>
    </location>
</feature>
<accession>A0ABW8V1V9</accession>
<protein>
    <submittedName>
        <fullName evidence="7">MFS transporter</fullName>
    </submittedName>
</protein>
<feature type="transmembrane region" description="Helical" evidence="6">
    <location>
        <begin position="224"/>
        <end position="242"/>
    </location>
</feature>
<evidence type="ECO:0000256" key="5">
    <source>
        <dbReference type="ARBA" id="ARBA00023136"/>
    </source>
</evidence>
<proteinExistence type="inferred from homology"/>
<feature type="transmembrane region" description="Helical" evidence="6">
    <location>
        <begin position="33"/>
        <end position="54"/>
    </location>
</feature>
<dbReference type="RefSeq" id="WP_407594361.1">
    <property type="nucleotide sequence ID" value="NZ_JBHDIY010000003.1"/>
</dbReference>
<dbReference type="EMBL" id="JBHDIY010000003">
    <property type="protein sequence ID" value="MFL4472219.1"/>
    <property type="molecule type" value="Genomic_DNA"/>
</dbReference>
<evidence type="ECO:0000256" key="4">
    <source>
        <dbReference type="ARBA" id="ARBA00022989"/>
    </source>
</evidence>
<dbReference type="PANTHER" id="PTHR23538">
    <property type="entry name" value="44.5 KD BACTERIOCHLOROPHYLL SYNTHASE SUBUNIT"/>
    <property type="match status" value="1"/>
</dbReference>
<comment type="similarity">
    <text evidence="2">Belongs to the PucC family.</text>
</comment>
<evidence type="ECO:0000256" key="6">
    <source>
        <dbReference type="SAM" id="Phobius"/>
    </source>
</evidence>
<dbReference type="PANTHER" id="PTHR23538:SF1">
    <property type="entry name" value="44.5 KD BACTERIOCHLOROPHYLL SYNTHASE SUBUNIT"/>
    <property type="match status" value="1"/>
</dbReference>
<sequence>MSIAWHTLVRLCLVNAAIGGLSALPLNLFNRLMTVELALPALLPGLLVAMHYGVQLTRPVWGHRSDVKGGRTPFILGGMAVVGAGVLGAAWGIKVAETSTTMALIIWFLSYVAIGLGIGAAGTSFLALLASASGPRKGGVATLAWLFLIAGAIAASVGTGVALEPYSPDRLLTVIGVVVGIAFMICVLATLGVERHAPQAVAREDVPMRAALRSTWADPVARRFTGFVFLSILAFFLSELILEPFAGHIHGLGPEDSTKLSGGKDGAALMGMIGAGVLSHFERGTLRFWAIAGCVLSALGLLALASGLPLVPATVLLGFGNGLFVVGAVGSMMQLAAAHARETGMRMGVFGAAQAIAAGLAGLIATGLLDLTRLIMSDAAAYGTVFTLEAALFLAAAVMAARVMRAADTYDATTLVPGE</sequence>
<name>A0ABW8V1V9_9RHOB</name>
<dbReference type="Gene3D" id="1.20.1250.20">
    <property type="entry name" value="MFS general substrate transporter like domains"/>
    <property type="match status" value="2"/>
</dbReference>
<dbReference type="SUPFAM" id="SSF103473">
    <property type="entry name" value="MFS general substrate transporter"/>
    <property type="match status" value="1"/>
</dbReference>
<feature type="transmembrane region" description="Helical" evidence="6">
    <location>
        <begin position="171"/>
        <end position="193"/>
    </location>
</feature>
<keyword evidence="8" id="KW-1185">Reference proteome</keyword>
<dbReference type="InterPro" id="IPR026036">
    <property type="entry name" value="PucC"/>
</dbReference>
<dbReference type="Pfam" id="PF03209">
    <property type="entry name" value="PUCC"/>
    <property type="match status" value="1"/>
</dbReference>
<feature type="transmembrane region" description="Helical" evidence="6">
    <location>
        <begin position="262"/>
        <end position="281"/>
    </location>
</feature>
<keyword evidence="4 6" id="KW-1133">Transmembrane helix</keyword>
<keyword evidence="3 6" id="KW-0812">Transmembrane</keyword>
<feature type="transmembrane region" description="Helical" evidence="6">
    <location>
        <begin position="349"/>
        <end position="369"/>
    </location>
</feature>
<evidence type="ECO:0000313" key="7">
    <source>
        <dbReference type="EMBL" id="MFL4472219.1"/>
    </source>
</evidence>
<feature type="transmembrane region" description="Helical" evidence="6">
    <location>
        <begin position="381"/>
        <end position="401"/>
    </location>
</feature>
<feature type="transmembrane region" description="Helical" evidence="6">
    <location>
        <begin position="288"/>
        <end position="308"/>
    </location>
</feature>
<feature type="transmembrane region" description="Helical" evidence="6">
    <location>
        <begin position="74"/>
        <end position="93"/>
    </location>
</feature>
<evidence type="ECO:0000256" key="3">
    <source>
        <dbReference type="ARBA" id="ARBA00022692"/>
    </source>
</evidence>
<dbReference type="PIRSF" id="PIRSF016565">
    <property type="entry name" value="PucC"/>
    <property type="match status" value="1"/>
</dbReference>
<dbReference type="Proteomes" id="UP001627408">
    <property type="component" value="Unassembled WGS sequence"/>
</dbReference>
<gene>
    <name evidence="7" type="ORF">ACERZ8_20895</name>
</gene>
<feature type="transmembrane region" description="Helical" evidence="6">
    <location>
        <begin position="105"/>
        <end position="128"/>
    </location>
</feature>
<dbReference type="InterPro" id="IPR036259">
    <property type="entry name" value="MFS_trans_sf"/>
</dbReference>
<organism evidence="7 8">
    <name type="scientific">Tateyamaria armeniaca</name>
    <dbReference type="NCBI Taxonomy" id="2518930"/>
    <lineage>
        <taxon>Bacteria</taxon>
        <taxon>Pseudomonadati</taxon>
        <taxon>Pseudomonadota</taxon>
        <taxon>Alphaproteobacteria</taxon>
        <taxon>Rhodobacterales</taxon>
        <taxon>Roseobacteraceae</taxon>
        <taxon>Tateyamaria</taxon>
    </lineage>
</organism>
<evidence type="ECO:0000313" key="8">
    <source>
        <dbReference type="Proteomes" id="UP001627408"/>
    </source>
</evidence>
<comment type="subcellular location">
    <subcellularLocation>
        <location evidence="1">Membrane</location>
        <topology evidence="1">Multi-pass membrane protein</topology>
    </subcellularLocation>
</comment>
<evidence type="ECO:0000256" key="2">
    <source>
        <dbReference type="ARBA" id="ARBA00008412"/>
    </source>
</evidence>
<keyword evidence="5 6" id="KW-0472">Membrane</keyword>
<comment type="caution">
    <text evidence="7">The sequence shown here is derived from an EMBL/GenBank/DDBJ whole genome shotgun (WGS) entry which is preliminary data.</text>
</comment>
<dbReference type="InterPro" id="IPR004896">
    <property type="entry name" value="PucC-rel"/>
</dbReference>
<evidence type="ECO:0000256" key="1">
    <source>
        <dbReference type="ARBA" id="ARBA00004141"/>
    </source>
</evidence>